<dbReference type="InterPro" id="IPR050498">
    <property type="entry name" value="Ycf3"/>
</dbReference>
<name>X1D2H1_9ZZZZ</name>
<dbReference type="InterPro" id="IPR019734">
    <property type="entry name" value="TPR_rpt"/>
</dbReference>
<dbReference type="GO" id="GO:0046813">
    <property type="term" value="P:receptor-mediated virion attachment to host cell"/>
    <property type="evidence" value="ECO:0007669"/>
    <property type="project" value="TreeGrafter"/>
</dbReference>
<dbReference type="GO" id="GO:0009279">
    <property type="term" value="C:cell outer membrane"/>
    <property type="evidence" value="ECO:0007669"/>
    <property type="project" value="TreeGrafter"/>
</dbReference>
<dbReference type="PANTHER" id="PTHR44858">
    <property type="entry name" value="TETRATRICOPEPTIDE REPEAT PROTEIN 6"/>
    <property type="match status" value="1"/>
</dbReference>
<dbReference type="PANTHER" id="PTHR44858:SF1">
    <property type="entry name" value="UDP-N-ACETYLGLUCOSAMINE--PEPTIDE N-ACETYLGLUCOSAMINYLTRANSFERASE SPINDLY-RELATED"/>
    <property type="match status" value="1"/>
</dbReference>
<organism evidence="3">
    <name type="scientific">marine sediment metagenome</name>
    <dbReference type="NCBI Taxonomy" id="412755"/>
    <lineage>
        <taxon>unclassified sequences</taxon>
        <taxon>metagenomes</taxon>
        <taxon>ecological metagenomes</taxon>
    </lineage>
</organism>
<dbReference type="PROSITE" id="PS50005">
    <property type="entry name" value="TPR"/>
    <property type="match status" value="2"/>
</dbReference>
<proteinExistence type="predicted"/>
<evidence type="ECO:0000313" key="3">
    <source>
        <dbReference type="EMBL" id="GAG99317.1"/>
    </source>
</evidence>
<comment type="caution">
    <text evidence="3">The sequence shown here is derived from an EMBL/GenBank/DDBJ whole genome shotgun (WGS) entry which is preliminary data.</text>
</comment>
<dbReference type="SUPFAM" id="SSF48452">
    <property type="entry name" value="TPR-like"/>
    <property type="match status" value="1"/>
</dbReference>
<gene>
    <name evidence="3" type="ORF">S01H4_45458</name>
</gene>
<dbReference type="PROSITE" id="PS50293">
    <property type="entry name" value="TPR_REGION"/>
    <property type="match status" value="1"/>
</dbReference>
<sequence>MKGLILIALALFISACATPKVENNAEFYYNRGLAYGLKGQRDKEISDSTKAIEINPRYAMAYTNRGNAYYKKGHYDQVISDYTKAIEINPSYALAYNNRGITCYYKGEYDKAWED</sequence>
<dbReference type="Pfam" id="PF00515">
    <property type="entry name" value="TPR_1"/>
    <property type="match status" value="1"/>
</dbReference>
<dbReference type="Gene3D" id="1.25.40.10">
    <property type="entry name" value="Tetratricopeptide repeat domain"/>
    <property type="match status" value="1"/>
</dbReference>
<keyword evidence="1" id="KW-0677">Repeat</keyword>
<dbReference type="PROSITE" id="PS51257">
    <property type="entry name" value="PROKAR_LIPOPROTEIN"/>
    <property type="match status" value="1"/>
</dbReference>
<dbReference type="SMART" id="SM00028">
    <property type="entry name" value="TPR"/>
    <property type="match status" value="2"/>
</dbReference>
<reference evidence="3" key="1">
    <citation type="journal article" date="2014" name="Front. Microbiol.">
        <title>High frequency of phylogenetically diverse reductive dehalogenase-homologous genes in deep subseafloor sedimentary metagenomes.</title>
        <authorList>
            <person name="Kawai M."/>
            <person name="Futagami T."/>
            <person name="Toyoda A."/>
            <person name="Takaki Y."/>
            <person name="Nishi S."/>
            <person name="Hori S."/>
            <person name="Arai W."/>
            <person name="Tsubouchi T."/>
            <person name="Morono Y."/>
            <person name="Uchiyama I."/>
            <person name="Ito T."/>
            <person name="Fujiyama A."/>
            <person name="Inagaki F."/>
            <person name="Takami H."/>
        </authorList>
    </citation>
    <scope>NUCLEOTIDE SEQUENCE</scope>
    <source>
        <strain evidence="3">Expedition CK06-06</strain>
    </source>
</reference>
<keyword evidence="2" id="KW-0802">TPR repeat</keyword>
<dbReference type="AlphaFoldDB" id="X1D2H1"/>
<dbReference type="EMBL" id="BART01025309">
    <property type="protein sequence ID" value="GAG99317.1"/>
    <property type="molecule type" value="Genomic_DNA"/>
</dbReference>
<dbReference type="InterPro" id="IPR011990">
    <property type="entry name" value="TPR-like_helical_dom_sf"/>
</dbReference>
<evidence type="ECO:0000256" key="2">
    <source>
        <dbReference type="ARBA" id="ARBA00022803"/>
    </source>
</evidence>
<feature type="non-terminal residue" evidence="3">
    <location>
        <position position="115"/>
    </location>
</feature>
<protein>
    <submittedName>
        <fullName evidence="3">Uncharacterized protein</fullName>
    </submittedName>
</protein>
<dbReference type="Pfam" id="PF13181">
    <property type="entry name" value="TPR_8"/>
    <property type="match status" value="1"/>
</dbReference>
<evidence type="ECO:0000256" key="1">
    <source>
        <dbReference type="ARBA" id="ARBA00022737"/>
    </source>
</evidence>
<accession>X1D2H1</accession>